<keyword evidence="1" id="KW-0812">Transmembrane</keyword>
<feature type="transmembrane region" description="Helical" evidence="1">
    <location>
        <begin position="191"/>
        <end position="210"/>
    </location>
</feature>
<feature type="transmembrane region" description="Helical" evidence="1">
    <location>
        <begin position="158"/>
        <end position="185"/>
    </location>
</feature>
<feature type="transmembrane region" description="Helical" evidence="1">
    <location>
        <begin position="231"/>
        <end position="249"/>
    </location>
</feature>
<dbReference type="Pfam" id="PF12773">
    <property type="entry name" value="DZR"/>
    <property type="match status" value="1"/>
</dbReference>
<proteinExistence type="predicted"/>
<keyword evidence="1" id="KW-1133">Transmembrane helix</keyword>
<protein>
    <recommendedName>
        <fullName evidence="2">DZANK-type domain-containing protein</fullName>
    </recommendedName>
</protein>
<evidence type="ECO:0000313" key="3">
    <source>
        <dbReference type="EMBL" id="SVC49506.1"/>
    </source>
</evidence>
<evidence type="ECO:0000259" key="2">
    <source>
        <dbReference type="Pfam" id="PF12773"/>
    </source>
</evidence>
<dbReference type="AlphaFoldDB" id="A0A382ML83"/>
<reference evidence="3" key="1">
    <citation type="submission" date="2018-05" db="EMBL/GenBank/DDBJ databases">
        <authorList>
            <person name="Lanie J.A."/>
            <person name="Ng W.-L."/>
            <person name="Kazmierczak K.M."/>
            <person name="Andrzejewski T.M."/>
            <person name="Davidsen T.M."/>
            <person name="Wayne K.J."/>
            <person name="Tettelin H."/>
            <person name="Glass J.I."/>
            <person name="Rusch D."/>
            <person name="Podicherti R."/>
            <person name="Tsui H.-C.T."/>
            <person name="Winkler M.E."/>
        </authorList>
    </citation>
    <scope>NUCLEOTIDE SEQUENCE</scope>
</reference>
<dbReference type="InterPro" id="IPR025874">
    <property type="entry name" value="DZR"/>
</dbReference>
<name>A0A382ML83_9ZZZZ</name>
<sequence>MRDHTKSTRPNKHIFCAHCGTQNPTGEYACSRCGERLTNSTTNSSTKIESIPCSQCHNTNDVRSSYCWGCGAEMSLSITLANTPNTVTPAATPTQIVKHAPTSSTDLIQPPSDMTTAEQALKNGTQKRILSPDEEIAAQNTSGKANGKIPPNIKRWNWAAFLMPAVWGLFSGVPFTALLFAAAFLPSTAQLLIMISASLFLGFKGNELAWRGKKWQSVEHFNSFQRQWASWSIRLSAAIGAILLVFIITRTGG</sequence>
<dbReference type="EMBL" id="UINC01094343">
    <property type="protein sequence ID" value="SVC49506.1"/>
    <property type="molecule type" value="Genomic_DNA"/>
</dbReference>
<organism evidence="3">
    <name type="scientific">marine metagenome</name>
    <dbReference type="NCBI Taxonomy" id="408172"/>
    <lineage>
        <taxon>unclassified sequences</taxon>
        <taxon>metagenomes</taxon>
        <taxon>ecological metagenomes</taxon>
    </lineage>
</organism>
<gene>
    <name evidence="3" type="ORF">METZ01_LOCUS302360</name>
</gene>
<feature type="domain" description="DZANK-type" evidence="2">
    <location>
        <begin position="16"/>
        <end position="71"/>
    </location>
</feature>
<evidence type="ECO:0000256" key="1">
    <source>
        <dbReference type="SAM" id="Phobius"/>
    </source>
</evidence>
<keyword evidence="1" id="KW-0472">Membrane</keyword>
<accession>A0A382ML83</accession>